<feature type="domain" description="AB hydrolase-1" evidence="1">
    <location>
        <begin position="63"/>
        <end position="168"/>
    </location>
</feature>
<name>A0A1Y5SUT7_9RHOB</name>
<dbReference type="GO" id="GO:0016020">
    <property type="term" value="C:membrane"/>
    <property type="evidence" value="ECO:0007669"/>
    <property type="project" value="TreeGrafter"/>
</dbReference>
<dbReference type="STRING" id="658057.SAMN04488032_10738"/>
<keyword evidence="2" id="KW-0378">Hydrolase</keyword>
<dbReference type="EMBL" id="FWFW01000007">
    <property type="protein sequence ID" value="SLN48359.1"/>
    <property type="molecule type" value="Genomic_DNA"/>
</dbReference>
<organism evidence="2 3">
    <name type="scientific">Pacificibacter marinus</name>
    <dbReference type="NCBI Taxonomy" id="658057"/>
    <lineage>
        <taxon>Bacteria</taxon>
        <taxon>Pseudomonadati</taxon>
        <taxon>Pseudomonadota</taxon>
        <taxon>Alphaproteobacteria</taxon>
        <taxon>Rhodobacterales</taxon>
        <taxon>Roseobacteraceae</taxon>
        <taxon>Pacificibacter</taxon>
    </lineage>
</organism>
<dbReference type="InterPro" id="IPR000073">
    <property type="entry name" value="AB_hydrolase_1"/>
</dbReference>
<dbReference type="Proteomes" id="UP000193307">
    <property type="component" value="Unassembled WGS sequence"/>
</dbReference>
<sequence>MIWIKLVVSALSFLILAATITIVLALHRGQKAEKRNPLRGELIKGASGAVVHVETYGPSRAQPLILIHGMSGSTFDMTYSLVPELEDMFRIYVVDRPGFGHSPMLPYGEDLVSQARAIREAVFARDSRKPIILGQSYGGAVALAMALDTPDDVAALVLLSSPSHVWDAPPAFLYRVLTTPIVGKITAWLIAAYTPKKYINAQVEQVFTPQSAPDGYIDTFQPMRSLRPHTLLLNARQRVKLKAQLAKMAERYPTIGLPVESLHGTADQIVHHLIHAIPLDDEMEMNRLTELDGIGHMPHHCALEDVENAVIRAAARAALN</sequence>
<dbReference type="SUPFAM" id="SSF53474">
    <property type="entry name" value="alpha/beta-Hydrolases"/>
    <property type="match status" value="1"/>
</dbReference>
<dbReference type="EC" id="3.1.1.85" evidence="2"/>
<evidence type="ECO:0000259" key="1">
    <source>
        <dbReference type="Pfam" id="PF00561"/>
    </source>
</evidence>
<proteinExistence type="predicted"/>
<dbReference type="AlphaFoldDB" id="A0A1Y5SUT7"/>
<reference evidence="2 3" key="1">
    <citation type="submission" date="2017-03" db="EMBL/GenBank/DDBJ databases">
        <authorList>
            <person name="Afonso C.L."/>
            <person name="Miller P.J."/>
            <person name="Scott M.A."/>
            <person name="Spackman E."/>
            <person name="Goraichik I."/>
            <person name="Dimitrov K.M."/>
            <person name="Suarez D.L."/>
            <person name="Swayne D.E."/>
        </authorList>
    </citation>
    <scope>NUCLEOTIDE SEQUENCE [LARGE SCALE GENOMIC DNA]</scope>
    <source>
        <strain evidence="2 3">CECT 7971</strain>
    </source>
</reference>
<dbReference type="Gene3D" id="3.40.50.1820">
    <property type="entry name" value="alpha/beta hydrolase"/>
    <property type="match status" value="1"/>
</dbReference>
<dbReference type="InterPro" id="IPR050266">
    <property type="entry name" value="AB_hydrolase_sf"/>
</dbReference>
<evidence type="ECO:0000313" key="2">
    <source>
        <dbReference type="EMBL" id="SLN48359.1"/>
    </source>
</evidence>
<dbReference type="Pfam" id="PF00561">
    <property type="entry name" value="Abhydrolase_1"/>
    <property type="match status" value="1"/>
</dbReference>
<dbReference type="PANTHER" id="PTHR43798:SF33">
    <property type="entry name" value="HYDROLASE, PUTATIVE (AFU_ORTHOLOGUE AFUA_2G14860)-RELATED"/>
    <property type="match status" value="1"/>
</dbReference>
<gene>
    <name evidence="2" type="primary">bioH_2</name>
    <name evidence="2" type="ORF">PAM7971_02359</name>
</gene>
<dbReference type="GO" id="GO:0090499">
    <property type="term" value="F:pimelyl-[acyl-carrier protein] methyl ester esterase activity"/>
    <property type="evidence" value="ECO:0007669"/>
    <property type="project" value="UniProtKB-EC"/>
</dbReference>
<evidence type="ECO:0000313" key="3">
    <source>
        <dbReference type="Proteomes" id="UP000193307"/>
    </source>
</evidence>
<dbReference type="PANTHER" id="PTHR43798">
    <property type="entry name" value="MONOACYLGLYCEROL LIPASE"/>
    <property type="match status" value="1"/>
</dbReference>
<dbReference type="PRINTS" id="PR00111">
    <property type="entry name" value="ABHYDROLASE"/>
</dbReference>
<keyword evidence="3" id="KW-1185">Reference proteome</keyword>
<accession>A0A1Y5SUT7</accession>
<protein>
    <submittedName>
        <fullName evidence="2">Pimeloyl-[acyl-carrier protein] methyl ester esterase</fullName>
        <ecNumber evidence="2">3.1.1.85</ecNumber>
    </submittedName>
</protein>
<dbReference type="InterPro" id="IPR029058">
    <property type="entry name" value="AB_hydrolase_fold"/>
</dbReference>